<sequence>MVKYCTTLHEQKVMKQTLLRN</sequence>
<reference evidence="1" key="1">
    <citation type="submission" date="2014-11" db="EMBL/GenBank/DDBJ databases">
        <authorList>
            <person name="Amaro Gonzalez C."/>
        </authorList>
    </citation>
    <scope>NUCLEOTIDE SEQUENCE</scope>
</reference>
<evidence type="ECO:0000313" key="1">
    <source>
        <dbReference type="EMBL" id="JAH47760.1"/>
    </source>
</evidence>
<dbReference type="AlphaFoldDB" id="A0A0E9T465"/>
<reference evidence="1" key="2">
    <citation type="journal article" date="2015" name="Fish Shellfish Immunol.">
        <title>Early steps in the European eel (Anguilla anguilla)-Vibrio vulnificus interaction in the gills: Role of the RtxA13 toxin.</title>
        <authorList>
            <person name="Callol A."/>
            <person name="Pajuelo D."/>
            <person name="Ebbesson L."/>
            <person name="Teles M."/>
            <person name="MacKenzie S."/>
            <person name="Amaro C."/>
        </authorList>
    </citation>
    <scope>NUCLEOTIDE SEQUENCE</scope>
</reference>
<accession>A0A0E9T465</accession>
<dbReference type="EMBL" id="GBXM01060817">
    <property type="protein sequence ID" value="JAH47760.1"/>
    <property type="molecule type" value="Transcribed_RNA"/>
</dbReference>
<proteinExistence type="predicted"/>
<name>A0A0E9T465_ANGAN</name>
<protein>
    <submittedName>
        <fullName evidence="1">Uncharacterized protein</fullName>
    </submittedName>
</protein>
<organism evidence="1">
    <name type="scientific">Anguilla anguilla</name>
    <name type="common">European freshwater eel</name>
    <name type="synonym">Muraena anguilla</name>
    <dbReference type="NCBI Taxonomy" id="7936"/>
    <lineage>
        <taxon>Eukaryota</taxon>
        <taxon>Metazoa</taxon>
        <taxon>Chordata</taxon>
        <taxon>Craniata</taxon>
        <taxon>Vertebrata</taxon>
        <taxon>Euteleostomi</taxon>
        <taxon>Actinopterygii</taxon>
        <taxon>Neopterygii</taxon>
        <taxon>Teleostei</taxon>
        <taxon>Anguilliformes</taxon>
        <taxon>Anguillidae</taxon>
        <taxon>Anguilla</taxon>
    </lineage>
</organism>